<dbReference type="VEuPathDB" id="FungiDB:SCODWIG_01381"/>
<dbReference type="GO" id="GO:0016020">
    <property type="term" value="C:membrane"/>
    <property type="evidence" value="ECO:0007669"/>
    <property type="project" value="UniProtKB-SubCell"/>
</dbReference>
<dbReference type="Pfam" id="PF01554">
    <property type="entry name" value="MatE"/>
    <property type="match status" value="2"/>
</dbReference>
<dbReference type="OrthoDB" id="3972310at2759"/>
<feature type="transmembrane region" description="Helical" evidence="7">
    <location>
        <begin position="407"/>
        <end position="428"/>
    </location>
</feature>
<keyword evidence="5 7" id="KW-0472">Membrane</keyword>
<accession>A0A376B694</accession>
<comment type="similarity">
    <text evidence="2">Belongs to the multi antimicrobial extrusion (MATE) (TC 2.A.66.1) family.</text>
</comment>
<dbReference type="InterPro" id="IPR045069">
    <property type="entry name" value="MATE_euk"/>
</dbReference>
<feature type="compositionally biased region" description="Basic and acidic residues" evidence="6">
    <location>
        <begin position="766"/>
        <end position="775"/>
    </location>
</feature>
<dbReference type="NCBIfam" id="TIGR00797">
    <property type="entry name" value="matE"/>
    <property type="match status" value="1"/>
</dbReference>
<dbReference type="GO" id="GO:1990961">
    <property type="term" value="P:xenobiotic detoxification by transmembrane export across the plasma membrane"/>
    <property type="evidence" value="ECO:0007669"/>
    <property type="project" value="InterPro"/>
</dbReference>
<evidence type="ECO:0000256" key="5">
    <source>
        <dbReference type="ARBA" id="ARBA00023136"/>
    </source>
</evidence>
<evidence type="ECO:0000256" key="1">
    <source>
        <dbReference type="ARBA" id="ARBA00004141"/>
    </source>
</evidence>
<dbReference type="GO" id="GO:0015297">
    <property type="term" value="F:antiporter activity"/>
    <property type="evidence" value="ECO:0007669"/>
    <property type="project" value="InterPro"/>
</dbReference>
<protein>
    <recommendedName>
        <fullName evidence="10">Ethionine resistance-conferring protein 1</fullName>
    </recommendedName>
</protein>
<feature type="compositionally biased region" description="Acidic residues" evidence="6">
    <location>
        <begin position="733"/>
        <end position="763"/>
    </location>
</feature>
<keyword evidence="9" id="KW-1185">Reference proteome</keyword>
<reference evidence="9" key="1">
    <citation type="submission" date="2018-06" db="EMBL/GenBank/DDBJ databases">
        <authorList>
            <person name="Guldener U."/>
        </authorList>
    </citation>
    <scope>NUCLEOTIDE SEQUENCE [LARGE SCALE GENOMIC DNA]</scope>
    <source>
        <strain evidence="9">UTAD17</strain>
    </source>
</reference>
<feature type="transmembrane region" description="Helical" evidence="7">
    <location>
        <begin position="440"/>
        <end position="463"/>
    </location>
</feature>
<comment type="subcellular location">
    <subcellularLocation>
        <location evidence="1">Membrane</location>
        <topology evidence="1">Multi-pass membrane protein</topology>
    </subcellularLocation>
</comment>
<evidence type="ECO:0000313" key="8">
    <source>
        <dbReference type="EMBL" id="SSD59620.1"/>
    </source>
</evidence>
<evidence type="ECO:0000313" key="9">
    <source>
        <dbReference type="Proteomes" id="UP000262825"/>
    </source>
</evidence>
<feature type="transmembrane region" description="Helical" evidence="7">
    <location>
        <begin position="668"/>
        <end position="689"/>
    </location>
</feature>
<organism evidence="8 9">
    <name type="scientific">Saccharomycodes ludwigii</name>
    <dbReference type="NCBI Taxonomy" id="36035"/>
    <lineage>
        <taxon>Eukaryota</taxon>
        <taxon>Fungi</taxon>
        <taxon>Dikarya</taxon>
        <taxon>Ascomycota</taxon>
        <taxon>Saccharomycotina</taxon>
        <taxon>Saccharomycetes</taxon>
        <taxon>Saccharomycodales</taxon>
        <taxon>Saccharomycodaceae</taxon>
        <taxon>Saccharomycodes</taxon>
    </lineage>
</organism>
<dbReference type="PANTHER" id="PTHR11206">
    <property type="entry name" value="MULTIDRUG RESISTANCE PROTEIN"/>
    <property type="match status" value="1"/>
</dbReference>
<feature type="region of interest" description="Disordered" evidence="6">
    <location>
        <begin position="731"/>
        <end position="775"/>
    </location>
</feature>
<sequence length="775" mass="87440">MSNYISQKLSELHPKLQTNGIGIGNTHRRISLAFLTPIDKSNPLIKKSKLQNKKFLRKRDRRRKRIWEEQRSVRSLGEDFGSSIRESYYGSINSGDGENIDDQFDQNAQLQNRNHLYDIENVRNYDDAINDRDEGNIEVEGANEDDENNELGSQLSRTISLPSRVSETSDAVEPDVDWILREHERRYSITNNDVESAILEEEEERDEDDERRGRRGIRTGAMLDADDDVISNYESFMRRVKKNEANENALNKTLNDELINKNTIEEDGFLLKDDEESEDFANEVVTYKSESKILVAYSIPLIFTFFFEQIFSVVCSVAVGHLGKSELAAVSLASMTTNITLAVFEGIATSLDTLCPQAYGSGNYKGVGIHLQRCVAFSLVIFIPFAFLWYFAEHFLIYLVPKEEKDLIHLTALFLRVVILGAPPYIMFENLKRFLQAQGIFDAGIYVLIICCPLNILLSYLLVWNKTIGLGYIGAPIAVVINFWLMFLLLLAYTVNTDAMKCWPGFSKKALTHWRDLSYLAIPGIVMLEAEDLSYEILTLFCSYFGTSYLAAQSAVSTVAVLMYMGSFAVGVASSTRIAHFIGAKRVDSANIASTVAIIASVFVGFINCFVLTFGRKFIAGIFTRDPDVFKLITEVLPLVGVVEIFDSINCIAGSCLRGQGMQFIGSIVNLIVYYLFAIPLGMFLGWVIDLKIFGLWIGIGSGMLLIGLIESYYVLCPNWNSILERAEMLKETEDDDDDNDDIEMEESDSDSEDEDEDEDENDNLINEHSRLIQV</sequence>
<feature type="transmembrane region" description="Helical" evidence="7">
    <location>
        <begin position="294"/>
        <end position="319"/>
    </location>
</feature>
<evidence type="ECO:0000256" key="2">
    <source>
        <dbReference type="ARBA" id="ARBA00010199"/>
    </source>
</evidence>
<feature type="transmembrane region" description="Helical" evidence="7">
    <location>
        <begin position="592"/>
        <end position="615"/>
    </location>
</feature>
<evidence type="ECO:0000256" key="3">
    <source>
        <dbReference type="ARBA" id="ARBA00022692"/>
    </source>
</evidence>
<dbReference type="EMBL" id="UFAJ01000173">
    <property type="protein sequence ID" value="SSD59620.1"/>
    <property type="molecule type" value="Genomic_DNA"/>
</dbReference>
<feature type="transmembrane region" description="Helical" evidence="7">
    <location>
        <begin position="695"/>
        <end position="716"/>
    </location>
</feature>
<keyword evidence="3 7" id="KW-0812">Transmembrane</keyword>
<dbReference type="AlphaFoldDB" id="A0A376B694"/>
<keyword evidence="4 7" id="KW-1133">Transmembrane helix</keyword>
<gene>
    <name evidence="8" type="ORF">SCODWIG_01381</name>
</gene>
<name>A0A376B694_9ASCO</name>
<evidence type="ECO:0000256" key="4">
    <source>
        <dbReference type="ARBA" id="ARBA00022989"/>
    </source>
</evidence>
<feature type="transmembrane region" description="Helical" evidence="7">
    <location>
        <begin position="549"/>
        <end position="572"/>
    </location>
</feature>
<dbReference type="GO" id="GO:0042910">
    <property type="term" value="F:xenobiotic transmembrane transporter activity"/>
    <property type="evidence" value="ECO:0007669"/>
    <property type="project" value="InterPro"/>
</dbReference>
<feature type="transmembrane region" description="Helical" evidence="7">
    <location>
        <begin position="374"/>
        <end position="392"/>
    </location>
</feature>
<dbReference type="CDD" id="cd13132">
    <property type="entry name" value="MATE_eukaryotic"/>
    <property type="match status" value="1"/>
</dbReference>
<evidence type="ECO:0000256" key="7">
    <source>
        <dbReference type="SAM" id="Phobius"/>
    </source>
</evidence>
<evidence type="ECO:0000256" key="6">
    <source>
        <dbReference type="SAM" id="MobiDB-lite"/>
    </source>
</evidence>
<dbReference type="Proteomes" id="UP000262825">
    <property type="component" value="Unassembled WGS sequence"/>
</dbReference>
<evidence type="ECO:0008006" key="10">
    <source>
        <dbReference type="Google" id="ProtNLM"/>
    </source>
</evidence>
<feature type="transmembrane region" description="Helical" evidence="7">
    <location>
        <begin position="469"/>
        <end position="493"/>
    </location>
</feature>
<proteinExistence type="inferred from homology"/>
<dbReference type="InterPro" id="IPR002528">
    <property type="entry name" value="MATE_fam"/>
</dbReference>